<evidence type="ECO:0000256" key="5">
    <source>
        <dbReference type="ARBA" id="ARBA00022989"/>
    </source>
</evidence>
<evidence type="ECO:0000256" key="3">
    <source>
        <dbReference type="ARBA" id="ARBA00022475"/>
    </source>
</evidence>
<keyword evidence="6 7" id="KW-0472">Membrane</keyword>
<dbReference type="PANTHER" id="PTHR43163:SF6">
    <property type="entry name" value="DIPEPTIDE TRANSPORT SYSTEM PERMEASE PROTEIN DPPB-RELATED"/>
    <property type="match status" value="1"/>
</dbReference>
<feature type="transmembrane region" description="Helical" evidence="7">
    <location>
        <begin position="12"/>
        <end position="34"/>
    </location>
</feature>
<feature type="transmembrane region" description="Helical" evidence="7">
    <location>
        <begin position="264"/>
        <end position="285"/>
    </location>
</feature>
<evidence type="ECO:0000256" key="2">
    <source>
        <dbReference type="ARBA" id="ARBA00022448"/>
    </source>
</evidence>
<keyword evidence="10" id="KW-1185">Reference proteome</keyword>
<feature type="domain" description="ABC transmembrane type-1" evidence="8">
    <location>
        <begin position="102"/>
        <end position="333"/>
    </location>
</feature>
<proteinExistence type="inferred from homology"/>
<keyword evidence="3" id="KW-1003">Cell membrane</keyword>
<dbReference type="AlphaFoldDB" id="A0A8J3JBK1"/>
<evidence type="ECO:0000313" key="9">
    <source>
        <dbReference type="EMBL" id="GID15376.1"/>
    </source>
</evidence>
<dbReference type="GO" id="GO:0055085">
    <property type="term" value="P:transmembrane transport"/>
    <property type="evidence" value="ECO:0007669"/>
    <property type="project" value="InterPro"/>
</dbReference>
<gene>
    <name evidence="9" type="ORF">Aru02nite_62650</name>
</gene>
<dbReference type="InterPro" id="IPR000515">
    <property type="entry name" value="MetI-like"/>
</dbReference>
<feature type="transmembrane region" description="Helical" evidence="7">
    <location>
        <begin position="103"/>
        <end position="123"/>
    </location>
</feature>
<evidence type="ECO:0000256" key="4">
    <source>
        <dbReference type="ARBA" id="ARBA00022692"/>
    </source>
</evidence>
<dbReference type="EMBL" id="BOMB01000041">
    <property type="protein sequence ID" value="GID15376.1"/>
    <property type="molecule type" value="Genomic_DNA"/>
</dbReference>
<name>A0A8J3JBK1_9ACTN</name>
<evidence type="ECO:0000256" key="6">
    <source>
        <dbReference type="ARBA" id="ARBA00023136"/>
    </source>
</evidence>
<keyword evidence="5 7" id="KW-1133">Transmembrane helix</keyword>
<comment type="subcellular location">
    <subcellularLocation>
        <location evidence="1 7">Cell membrane</location>
        <topology evidence="1 7">Multi-pass membrane protein</topology>
    </subcellularLocation>
</comment>
<evidence type="ECO:0000259" key="8">
    <source>
        <dbReference type="PROSITE" id="PS50928"/>
    </source>
</evidence>
<keyword evidence="2 7" id="KW-0813">Transport</keyword>
<feature type="transmembrane region" description="Helical" evidence="7">
    <location>
        <begin position="144"/>
        <end position="166"/>
    </location>
</feature>
<feature type="transmembrane region" description="Helical" evidence="7">
    <location>
        <begin position="310"/>
        <end position="336"/>
    </location>
</feature>
<dbReference type="CDD" id="cd06261">
    <property type="entry name" value="TM_PBP2"/>
    <property type="match status" value="1"/>
</dbReference>
<protein>
    <submittedName>
        <fullName evidence="9">Putative oligopeptide ABC transporter, permease protein</fullName>
    </submittedName>
</protein>
<dbReference type="Pfam" id="PF19300">
    <property type="entry name" value="BPD_transp_1_N"/>
    <property type="match status" value="1"/>
</dbReference>
<dbReference type="Pfam" id="PF00528">
    <property type="entry name" value="BPD_transp_1"/>
    <property type="match status" value="1"/>
</dbReference>
<dbReference type="PROSITE" id="PS50928">
    <property type="entry name" value="ABC_TM1"/>
    <property type="match status" value="1"/>
</dbReference>
<comment type="caution">
    <text evidence="9">The sequence shown here is derived from an EMBL/GenBank/DDBJ whole genome shotgun (WGS) entry which is preliminary data.</text>
</comment>
<dbReference type="InterPro" id="IPR045621">
    <property type="entry name" value="BPD_transp_1_N"/>
</dbReference>
<evidence type="ECO:0000256" key="7">
    <source>
        <dbReference type="RuleBase" id="RU363032"/>
    </source>
</evidence>
<dbReference type="Gene3D" id="1.10.3720.10">
    <property type="entry name" value="MetI-like"/>
    <property type="match status" value="1"/>
</dbReference>
<organism evidence="9 10">
    <name type="scientific">Actinocatenispora rupis</name>
    <dbReference type="NCBI Taxonomy" id="519421"/>
    <lineage>
        <taxon>Bacteria</taxon>
        <taxon>Bacillati</taxon>
        <taxon>Actinomycetota</taxon>
        <taxon>Actinomycetes</taxon>
        <taxon>Micromonosporales</taxon>
        <taxon>Micromonosporaceae</taxon>
        <taxon>Actinocatenispora</taxon>
    </lineage>
</organism>
<dbReference type="InterPro" id="IPR035906">
    <property type="entry name" value="MetI-like_sf"/>
</dbReference>
<keyword evidence="4 7" id="KW-0812">Transmembrane</keyword>
<evidence type="ECO:0000313" key="10">
    <source>
        <dbReference type="Proteomes" id="UP000612808"/>
    </source>
</evidence>
<reference evidence="9" key="1">
    <citation type="submission" date="2021-01" db="EMBL/GenBank/DDBJ databases">
        <title>Whole genome shotgun sequence of Actinocatenispora rupis NBRC 107355.</title>
        <authorList>
            <person name="Komaki H."/>
            <person name="Tamura T."/>
        </authorList>
    </citation>
    <scope>NUCLEOTIDE SEQUENCE</scope>
    <source>
        <strain evidence="9">NBRC 107355</strain>
    </source>
</reference>
<sequence>MAARSGSMRRYLLQRLALVVPMVWVLVTLVFLLMRVAPGDPVSAALGGRLSPAALAARRHAAGFDKPLVVQYGEYLRDVVTLNFGQTLTDNRPVREVLIDNGGATLTLTLAALIVAFAVGLPLGRRAGRHRDTPPDVGIRLFGIITYAAPVFFLGLILQLVFGVFLDWLPTSDQAGPVVQAEVPTRTHILLLDALLAGQWNSFVDVLRHLILPAVTLGLLLAGVLIRLVRVNLIQTLRSDYVEAARARGIRESDVVGRHAFRNALVPVVTVMGLQIALLLGGAVLTEETFNWPGIGSQLVNYLNERDYTAVQGIITVFAVAVVVVSLLIDVVSAVVDPRVRY</sequence>
<comment type="similarity">
    <text evidence="7">Belongs to the binding-protein-dependent transport system permease family.</text>
</comment>
<evidence type="ECO:0000256" key="1">
    <source>
        <dbReference type="ARBA" id="ARBA00004651"/>
    </source>
</evidence>
<dbReference type="PANTHER" id="PTHR43163">
    <property type="entry name" value="DIPEPTIDE TRANSPORT SYSTEM PERMEASE PROTEIN DPPB-RELATED"/>
    <property type="match status" value="1"/>
</dbReference>
<dbReference type="GO" id="GO:0005886">
    <property type="term" value="C:plasma membrane"/>
    <property type="evidence" value="ECO:0007669"/>
    <property type="project" value="UniProtKB-SubCell"/>
</dbReference>
<feature type="transmembrane region" description="Helical" evidence="7">
    <location>
        <begin position="210"/>
        <end position="229"/>
    </location>
</feature>
<accession>A0A8J3JBK1</accession>
<dbReference type="SUPFAM" id="SSF161098">
    <property type="entry name" value="MetI-like"/>
    <property type="match status" value="1"/>
</dbReference>
<dbReference type="Proteomes" id="UP000612808">
    <property type="component" value="Unassembled WGS sequence"/>
</dbReference>